<evidence type="ECO:0000313" key="6">
    <source>
        <dbReference type="Proteomes" id="UP000194977"/>
    </source>
</evidence>
<dbReference type="RefSeq" id="WP_086300656.1">
    <property type="nucleotide sequence ID" value="NZ_MZNE01000010.1"/>
</dbReference>
<sequence>MSTAKVIEFKPREGRVANLDDGYTRISNDLLEKIISFPFTLRQQNLLLSIARKTYGYNKKIDWIGNKQLSELTGYPETRCSTIKNELIKMNVLVTKGREVGINKNLNEWKVDITQTSKTFTKSVKKTFTKTVNHSLPKEVNTKDNTTKDNKDNTPISPKGENLAQELLNYYNQSRNARCQDFSPFIKALNKYSLDEIKLVIDWFDATGKAKAKPQSICRMTRFDGYLSDAITWHGSQKNYKAVIELFNDICGEKLGFVDEITPKRIEKIDNIIKAVSKKNSDVLAAIGMYFEILMDISTDLDICNPRTNWTMNFDNIMTVEKLDNTRSKFMKLQGEHQ</sequence>
<reference evidence="5 6" key="1">
    <citation type="submission" date="2017-03" db="EMBL/GenBank/DDBJ databases">
        <title>Comparative genomics of honeybee gut symbionts reveal geographically distinct and subgroup specific antibiotic resistance.</title>
        <authorList>
            <person name="Ludvigsen J."/>
            <person name="Porcellato D."/>
            <person name="Labee-Lund T.M."/>
            <person name="Amdam G.V."/>
            <person name="Rudi K."/>
        </authorList>
    </citation>
    <scope>NUCLEOTIDE SEQUENCE [LARGE SCALE GENOMIC DNA]</scope>
    <source>
        <strain evidence="3 6">A-7-12</strain>
        <strain evidence="4 5">A-9-12</strain>
    </source>
</reference>
<protein>
    <recommendedName>
        <fullName evidence="2">Bacteriophage lambda Replication protein O N-terminal domain-containing protein</fullName>
    </recommendedName>
</protein>
<dbReference type="OrthoDB" id="6313655at2"/>
<evidence type="ECO:0000256" key="1">
    <source>
        <dbReference type="SAM" id="MobiDB-lite"/>
    </source>
</evidence>
<dbReference type="InterPro" id="IPR036388">
    <property type="entry name" value="WH-like_DNA-bd_sf"/>
</dbReference>
<dbReference type="Pfam" id="PF04492">
    <property type="entry name" value="Phage_rep_O"/>
    <property type="match status" value="1"/>
</dbReference>
<dbReference type="Proteomes" id="UP000194977">
    <property type="component" value="Unassembled WGS sequence"/>
</dbReference>
<feature type="region of interest" description="Disordered" evidence="1">
    <location>
        <begin position="137"/>
        <end position="159"/>
    </location>
</feature>
<dbReference type="InterPro" id="IPR006497">
    <property type="entry name" value="Phage_lambda_VrpO_N"/>
</dbReference>
<dbReference type="AlphaFoldDB" id="A0A242NJY0"/>
<evidence type="ECO:0000313" key="5">
    <source>
        <dbReference type="Proteomes" id="UP000194800"/>
    </source>
</evidence>
<dbReference type="EMBL" id="NARP01000006">
    <property type="protein sequence ID" value="OTQ00779.1"/>
    <property type="molecule type" value="Genomic_DNA"/>
</dbReference>
<comment type="caution">
    <text evidence="3">The sequence shown here is derived from an EMBL/GenBank/DDBJ whole genome shotgun (WGS) entry which is preliminary data.</text>
</comment>
<gene>
    <name evidence="4" type="ORF">B6C91_03565</name>
    <name evidence="3" type="ORF">B6D08_02840</name>
</gene>
<dbReference type="NCBIfam" id="TIGR01610">
    <property type="entry name" value="phage_O_Nterm"/>
    <property type="match status" value="1"/>
</dbReference>
<feature type="compositionally biased region" description="Basic and acidic residues" evidence="1">
    <location>
        <begin position="137"/>
        <end position="152"/>
    </location>
</feature>
<evidence type="ECO:0000313" key="4">
    <source>
        <dbReference type="EMBL" id="OTQ11113.1"/>
    </source>
</evidence>
<evidence type="ECO:0000313" key="3">
    <source>
        <dbReference type="EMBL" id="OTQ00779.1"/>
    </source>
</evidence>
<dbReference type="Proteomes" id="UP000194800">
    <property type="component" value="Unassembled WGS sequence"/>
</dbReference>
<dbReference type="EMBL" id="NART01000009">
    <property type="protein sequence ID" value="OTQ11113.1"/>
    <property type="molecule type" value="Genomic_DNA"/>
</dbReference>
<keyword evidence="5" id="KW-1185">Reference proteome</keyword>
<accession>A0A242NJY0</accession>
<dbReference type="GO" id="GO:0006260">
    <property type="term" value="P:DNA replication"/>
    <property type="evidence" value="ECO:0007669"/>
    <property type="project" value="InterPro"/>
</dbReference>
<feature type="domain" description="Bacteriophage lambda Replication protein O N-terminal" evidence="2">
    <location>
        <begin position="15"/>
        <end position="109"/>
    </location>
</feature>
<organism evidence="3 6">
    <name type="scientific">Gilliamella apicola</name>
    <dbReference type="NCBI Taxonomy" id="1196095"/>
    <lineage>
        <taxon>Bacteria</taxon>
        <taxon>Pseudomonadati</taxon>
        <taxon>Pseudomonadota</taxon>
        <taxon>Gammaproteobacteria</taxon>
        <taxon>Orbales</taxon>
        <taxon>Orbaceae</taxon>
        <taxon>Gilliamella</taxon>
    </lineage>
</organism>
<name>A0A242NJY0_9GAMM</name>
<evidence type="ECO:0000259" key="2">
    <source>
        <dbReference type="Pfam" id="PF04492"/>
    </source>
</evidence>
<dbReference type="Gene3D" id="1.10.10.10">
    <property type="entry name" value="Winged helix-like DNA-binding domain superfamily/Winged helix DNA-binding domain"/>
    <property type="match status" value="1"/>
</dbReference>
<proteinExistence type="predicted"/>